<dbReference type="Gene3D" id="3.90.1720.10">
    <property type="entry name" value="endopeptidase domain like (from Nostoc punctiforme)"/>
    <property type="match status" value="1"/>
</dbReference>
<evidence type="ECO:0000256" key="5">
    <source>
        <dbReference type="SAM" id="SignalP"/>
    </source>
</evidence>
<keyword evidence="4" id="KW-0788">Thiol protease</keyword>
<evidence type="ECO:0000256" key="4">
    <source>
        <dbReference type="ARBA" id="ARBA00022807"/>
    </source>
</evidence>
<feature type="chain" id="PRO_5026042920" evidence="5">
    <location>
        <begin position="22"/>
        <end position="179"/>
    </location>
</feature>
<evidence type="ECO:0000256" key="3">
    <source>
        <dbReference type="ARBA" id="ARBA00022801"/>
    </source>
</evidence>
<evidence type="ECO:0000313" key="7">
    <source>
        <dbReference type="EMBL" id="BCB27151.1"/>
    </source>
</evidence>
<gene>
    <name evidence="7" type="ORF">SKTS_20370</name>
</gene>
<feature type="domain" description="NlpC/P60" evidence="6">
    <location>
        <begin position="44"/>
        <end position="168"/>
    </location>
</feature>
<dbReference type="GO" id="GO:0008234">
    <property type="term" value="F:cysteine-type peptidase activity"/>
    <property type="evidence" value="ECO:0007669"/>
    <property type="project" value="UniProtKB-KW"/>
</dbReference>
<protein>
    <submittedName>
        <fullName evidence="7">Peptidase P60</fullName>
    </submittedName>
</protein>
<dbReference type="AlphaFoldDB" id="A0A6F8VDC3"/>
<keyword evidence="8" id="KW-1185">Reference proteome</keyword>
<sequence>MSIFKTAIFGYLFCAASIAWAQEPVETTNSAAEPVASTLQTRQAAGVSEMLNYALNLIGVNYKYGGAQPTTGFDCSGYVSHVFRQVAGLSLPHNALAISRQGKQISMKELQPGDLVFFNTLRRSFSHVGIYIGNNRFVHAPSSGGGVEVVSLQDSYWVKHFNGARRILTFQPPAGLASE</sequence>
<organism evidence="7 8">
    <name type="scientific">Sulfurimicrobium lacus</name>
    <dbReference type="NCBI Taxonomy" id="2715678"/>
    <lineage>
        <taxon>Bacteria</taxon>
        <taxon>Pseudomonadati</taxon>
        <taxon>Pseudomonadota</taxon>
        <taxon>Betaproteobacteria</taxon>
        <taxon>Nitrosomonadales</taxon>
        <taxon>Sulfuricellaceae</taxon>
        <taxon>Sulfurimicrobium</taxon>
    </lineage>
</organism>
<name>A0A6F8VDC3_9PROT</name>
<dbReference type="InterPro" id="IPR000064">
    <property type="entry name" value="NLP_P60_dom"/>
</dbReference>
<dbReference type="InterPro" id="IPR038765">
    <property type="entry name" value="Papain-like_cys_pep_sf"/>
</dbReference>
<evidence type="ECO:0000256" key="2">
    <source>
        <dbReference type="ARBA" id="ARBA00022670"/>
    </source>
</evidence>
<dbReference type="EMBL" id="AP022853">
    <property type="protein sequence ID" value="BCB27151.1"/>
    <property type="molecule type" value="Genomic_DNA"/>
</dbReference>
<reference evidence="8" key="1">
    <citation type="submission" date="2020-03" db="EMBL/GenBank/DDBJ databases">
        <title>Complete genome sequence of sulfur-oxidizing bacterium skT11.</title>
        <authorList>
            <person name="Kanda M."/>
            <person name="Kojima H."/>
            <person name="Fukui M."/>
        </authorList>
    </citation>
    <scope>NUCLEOTIDE SEQUENCE [LARGE SCALE GENOMIC DNA]</scope>
    <source>
        <strain evidence="8">skT11</strain>
    </source>
</reference>
<proteinExistence type="inferred from homology"/>
<dbReference type="InterPro" id="IPR051202">
    <property type="entry name" value="Peptidase_C40"/>
</dbReference>
<evidence type="ECO:0000313" key="8">
    <source>
        <dbReference type="Proteomes" id="UP000502260"/>
    </source>
</evidence>
<dbReference type="Pfam" id="PF00877">
    <property type="entry name" value="NLPC_P60"/>
    <property type="match status" value="1"/>
</dbReference>
<keyword evidence="5" id="KW-0732">Signal</keyword>
<comment type="similarity">
    <text evidence="1">Belongs to the peptidase C40 family.</text>
</comment>
<evidence type="ECO:0000256" key="1">
    <source>
        <dbReference type="ARBA" id="ARBA00007074"/>
    </source>
</evidence>
<keyword evidence="3" id="KW-0378">Hydrolase</keyword>
<dbReference type="PANTHER" id="PTHR47053:SF1">
    <property type="entry name" value="MUREIN DD-ENDOPEPTIDASE MEPH-RELATED"/>
    <property type="match status" value="1"/>
</dbReference>
<dbReference type="PANTHER" id="PTHR47053">
    <property type="entry name" value="MUREIN DD-ENDOPEPTIDASE MEPH-RELATED"/>
    <property type="match status" value="1"/>
</dbReference>
<feature type="signal peptide" evidence="5">
    <location>
        <begin position="1"/>
        <end position="21"/>
    </location>
</feature>
<dbReference type="KEGG" id="slac:SKTS_20370"/>
<dbReference type="RefSeq" id="WP_173064258.1">
    <property type="nucleotide sequence ID" value="NZ_AP022853.1"/>
</dbReference>
<accession>A0A6F8VDC3</accession>
<dbReference type="GO" id="GO:0006508">
    <property type="term" value="P:proteolysis"/>
    <property type="evidence" value="ECO:0007669"/>
    <property type="project" value="UniProtKB-KW"/>
</dbReference>
<dbReference type="PROSITE" id="PS51935">
    <property type="entry name" value="NLPC_P60"/>
    <property type="match status" value="1"/>
</dbReference>
<dbReference type="Proteomes" id="UP000502260">
    <property type="component" value="Chromosome"/>
</dbReference>
<dbReference type="SUPFAM" id="SSF54001">
    <property type="entry name" value="Cysteine proteinases"/>
    <property type="match status" value="1"/>
</dbReference>
<keyword evidence="2" id="KW-0645">Protease</keyword>
<evidence type="ECO:0000259" key="6">
    <source>
        <dbReference type="PROSITE" id="PS51935"/>
    </source>
</evidence>